<gene>
    <name evidence="2" type="primary">45</name>
    <name evidence="2" type="ORF">SEA_SECRETARIAT_45</name>
</gene>
<dbReference type="EMBL" id="MT310850">
    <property type="protein sequence ID" value="QJD49622.1"/>
    <property type="molecule type" value="Genomic_DNA"/>
</dbReference>
<proteinExistence type="predicted"/>
<dbReference type="RefSeq" id="YP_009859455.1">
    <property type="nucleotide sequence ID" value="NC_048876.1"/>
</dbReference>
<keyword evidence="1" id="KW-0472">Membrane</keyword>
<sequence>MKGATIMEILNSIFLAFAYLSLEAKIVVVLLLGLFAFAVEAMVSHIRKTQQPRPHRHARRRFQPNTEKEDFFDMVTRLRNEFDEVPA</sequence>
<evidence type="ECO:0000313" key="2">
    <source>
        <dbReference type="EMBL" id="QJD49622.1"/>
    </source>
</evidence>
<keyword evidence="3" id="KW-1185">Reference proteome</keyword>
<dbReference type="KEGG" id="vg:55630555"/>
<evidence type="ECO:0000256" key="1">
    <source>
        <dbReference type="SAM" id="Phobius"/>
    </source>
</evidence>
<organism evidence="2 3">
    <name type="scientific">Gordonia phage Secretariat</name>
    <dbReference type="NCBI Taxonomy" id="2725616"/>
    <lineage>
        <taxon>Viruses</taxon>
        <taxon>Duplodnaviria</taxon>
        <taxon>Heunggongvirae</taxon>
        <taxon>Uroviricota</taxon>
        <taxon>Caudoviricetes</taxon>
        <taxon>Deejayvirinae</taxon>
        <taxon>Secretariatvirus</taxon>
        <taxon>Secretariatvirus secretariat</taxon>
    </lineage>
</organism>
<accession>A0A6M3SXG5</accession>
<keyword evidence="1" id="KW-1133">Transmembrane helix</keyword>
<keyword evidence="1" id="KW-0812">Transmembrane</keyword>
<dbReference type="Proteomes" id="UP000501526">
    <property type="component" value="Segment"/>
</dbReference>
<name>A0A6M3SXG5_9CAUD</name>
<evidence type="ECO:0000313" key="3">
    <source>
        <dbReference type="Proteomes" id="UP000501526"/>
    </source>
</evidence>
<feature type="transmembrane region" description="Helical" evidence="1">
    <location>
        <begin position="12"/>
        <end position="39"/>
    </location>
</feature>
<reference evidence="2 3" key="1">
    <citation type="submission" date="2020-04" db="EMBL/GenBank/DDBJ databases">
        <authorList>
            <person name="Chase M.A."/>
            <person name="Coleman C.N."/>
            <person name="Cunha M.O."/>
            <person name="Daffner M."/>
            <person name="Deam C.J."/>
            <person name="Deloso L.J."/>
            <person name="Desomma A.M."/>
            <person name="Gallardo J."/>
            <person name="Horne M.E."/>
            <person name="Kanahan O.P."/>
            <person name="Lam V."/>
            <person name="Morgan R.T."/>
            <person name="Mustor E.M."/>
            <person name="Ricardo-Iglesias M."/>
            <person name="Sartorio C.J."/>
            <person name="Sciacchitano A.R."/>
            <person name="Tvenstrup A.W."/>
            <person name="Wood A.R."/>
            <person name="Pollenz R.S."/>
            <person name="Garlena R.A."/>
            <person name="Russell D.A."/>
            <person name="Pope W.H."/>
            <person name="Jacobs-Sera D."/>
            <person name="Hatfull G.F."/>
        </authorList>
    </citation>
    <scope>NUCLEOTIDE SEQUENCE [LARGE SCALE GENOMIC DNA]</scope>
</reference>
<protein>
    <submittedName>
        <fullName evidence="2">Membrane protein</fullName>
    </submittedName>
</protein>
<dbReference type="GeneID" id="55630555"/>